<dbReference type="EMBL" id="GEBQ01006340">
    <property type="protein sequence ID" value="JAT33637.1"/>
    <property type="molecule type" value="Transcribed_RNA"/>
</dbReference>
<proteinExistence type="predicted"/>
<evidence type="ECO:0000313" key="1">
    <source>
        <dbReference type="EMBL" id="JAT33637.1"/>
    </source>
</evidence>
<reference evidence="1" key="1">
    <citation type="submission" date="2015-11" db="EMBL/GenBank/DDBJ databases">
        <title>De novo transcriptome assembly of four potential Pierce s Disease insect vectors from Arizona vineyards.</title>
        <authorList>
            <person name="Tassone E.E."/>
        </authorList>
    </citation>
    <scope>NUCLEOTIDE SEQUENCE</scope>
</reference>
<accession>A0A1B6MCI9</accession>
<name>A0A1B6MCI9_9HEMI</name>
<evidence type="ECO:0008006" key="2">
    <source>
        <dbReference type="Google" id="ProtNLM"/>
    </source>
</evidence>
<dbReference type="AlphaFoldDB" id="A0A1B6MCI9"/>
<organism evidence="1">
    <name type="scientific">Graphocephala atropunctata</name>
    <dbReference type="NCBI Taxonomy" id="36148"/>
    <lineage>
        <taxon>Eukaryota</taxon>
        <taxon>Metazoa</taxon>
        <taxon>Ecdysozoa</taxon>
        <taxon>Arthropoda</taxon>
        <taxon>Hexapoda</taxon>
        <taxon>Insecta</taxon>
        <taxon>Pterygota</taxon>
        <taxon>Neoptera</taxon>
        <taxon>Paraneoptera</taxon>
        <taxon>Hemiptera</taxon>
        <taxon>Auchenorrhyncha</taxon>
        <taxon>Membracoidea</taxon>
        <taxon>Cicadellidae</taxon>
        <taxon>Cicadellinae</taxon>
        <taxon>Cicadellini</taxon>
        <taxon>Graphocephala</taxon>
    </lineage>
</organism>
<protein>
    <recommendedName>
        <fullName evidence="2">Thioredoxin-like fold domain-containing protein</fullName>
    </recommendedName>
</protein>
<gene>
    <name evidence="1" type="ORF">g.53515</name>
</gene>
<sequence length="200" mass="23199">MVFSNCKMYLCRSLRNRVDPVNIYDKTHSVPRSEQFGLVGRKDRLPSIEFRTTALIQYTALLTNKSRYTIPIRELIEFHNVTILFYGSPRSRHSVDVVAKLKGLAVAAETAGRTLAIVYIPLFTDYEGYDEIERDFDENHGNWWMMRYMSDEATEATLMHDISDVNKPAVVIVDRHGLILAEIEHQDFTYISSDVLDKWF</sequence>